<dbReference type="InterPro" id="IPR028250">
    <property type="entry name" value="DsbDN"/>
</dbReference>
<feature type="domain" description="Thiol:disulfide interchange protein DsbD N-terminal" evidence="2">
    <location>
        <begin position="72"/>
        <end position="173"/>
    </location>
</feature>
<dbReference type="Proteomes" id="UP000198793">
    <property type="component" value="Unassembled WGS sequence"/>
</dbReference>
<accession>A0A1H0GP26</accession>
<dbReference type="Pfam" id="PF11412">
    <property type="entry name" value="DsbD_N"/>
    <property type="match status" value="1"/>
</dbReference>
<sequence length="296" mass="30616">MKIETSCENCTGVRSGWQVIRLGAICFLAVTLLCLTAGRHSLARAGDDASQVRLPGATLRLSLMAPEPDGFVRGVLSIDLEPGWKTYWTDPGPVGLAPSFDFRQSRGLGPVSVRFPAPVRFDEGGVASVGYTEPLLLPLSTSHVGSAPLQAIVDLTLGLCRELCVPITARLEAEASASLSTKALVLAAARDIPVPGDPAAVRVSFDGSSLTVQVDAADVGNAPDVFLDSSGTFSIGSPHGPAARIDGLITQRFPASVSNAENAVSSSIDVVLTSGETARSYEGIPVTPVSPAGARP</sequence>
<feature type="transmembrane region" description="Helical" evidence="1">
    <location>
        <begin position="19"/>
        <end position="38"/>
    </location>
</feature>
<evidence type="ECO:0000259" key="2">
    <source>
        <dbReference type="Pfam" id="PF11412"/>
    </source>
</evidence>
<reference evidence="3 4" key="1">
    <citation type="submission" date="2016-10" db="EMBL/GenBank/DDBJ databases">
        <authorList>
            <person name="de Groot N.N."/>
        </authorList>
    </citation>
    <scope>NUCLEOTIDE SEQUENCE [LARGE SCALE GENOMIC DNA]</scope>
    <source>
        <strain evidence="4">L7-484,KACC 16230,DSM 25025</strain>
    </source>
</reference>
<evidence type="ECO:0000256" key="1">
    <source>
        <dbReference type="SAM" id="Phobius"/>
    </source>
</evidence>
<keyword evidence="4" id="KW-1185">Reference proteome</keyword>
<dbReference type="STRING" id="1166073.SAMN05192530_103232"/>
<proteinExistence type="predicted"/>
<organism evidence="3 4">
    <name type="scientific">Aureimonas jatrophae</name>
    <dbReference type="NCBI Taxonomy" id="1166073"/>
    <lineage>
        <taxon>Bacteria</taxon>
        <taxon>Pseudomonadati</taxon>
        <taxon>Pseudomonadota</taxon>
        <taxon>Alphaproteobacteria</taxon>
        <taxon>Hyphomicrobiales</taxon>
        <taxon>Aurantimonadaceae</taxon>
        <taxon>Aureimonas</taxon>
    </lineage>
</organism>
<gene>
    <name evidence="3" type="ORF">SAMN05192530_103232</name>
</gene>
<evidence type="ECO:0000313" key="4">
    <source>
        <dbReference type="Proteomes" id="UP000198793"/>
    </source>
</evidence>
<keyword evidence="1" id="KW-0812">Transmembrane</keyword>
<name>A0A1H0GP26_9HYPH</name>
<keyword evidence="1" id="KW-0472">Membrane</keyword>
<keyword evidence="1" id="KW-1133">Transmembrane helix</keyword>
<protein>
    <submittedName>
        <fullName evidence="3">Thiol-disulfide interchange protein, contains DsbC and DsbD domains</fullName>
    </submittedName>
</protein>
<evidence type="ECO:0000313" key="3">
    <source>
        <dbReference type="EMBL" id="SDO08644.1"/>
    </source>
</evidence>
<dbReference type="AlphaFoldDB" id="A0A1H0GP26"/>
<dbReference type="EMBL" id="FNIT01000003">
    <property type="protein sequence ID" value="SDO08644.1"/>
    <property type="molecule type" value="Genomic_DNA"/>
</dbReference>